<evidence type="ECO:0000313" key="1">
    <source>
        <dbReference type="EMBL" id="GAA2037536.1"/>
    </source>
</evidence>
<organism evidence="1 2">
    <name type="scientific">Terrabacter terrae</name>
    <dbReference type="NCBI Taxonomy" id="318434"/>
    <lineage>
        <taxon>Bacteria</taxon>
        <taxon>Bacillati</taxon>
        <taxon>Actinomycetota</taxon>
        <taxon>Actinomycetes</taxon>
        <taxon>Micrococcales</taxon>
        <taxon>Intrasporangiaceae</taxon>
        <taxon>Terrabacter</taxon>
    </lineage>
</organism>
<evidence type="ECO:0008006" key="3">
    <source>
        <dbReference type="Google" id="ProtNLM"/>
    </source>
</evidence>
<name>A0ABN2UH38_9MICO</name>
<sequence>MHMNEVRFDVECISHLALAQYMNHRDMTVRSLAAAVRDRLKRRTPRISCSPATIGHLRSGARKNCRPEIAKAIEEALGAPAGSLFVPKLSTVSTVSRRAA</sequence>
<accession>A0ABN2UH38</accession>
<gene>
    <name evidence="1" type="ORF">GCM10009740_31720</name>
</gene>
<dbReference type="Proteomes" id="UP001501285">
    <property type="component" value="Unassembled WGS sequence"/>
</dbReference>
<comment type="caution">
    <text evidence="1">The sequence shown here is derived from an EMBL/GenBank/DDBJ whole genome shotgun (WGS) entry which is preliminary data.</text>
</comment>
<dbReference type="InterPro" id="IPR010982">
    <property type="entry name" value="Lambda_DNA-bd_dom_sf"/>
</dbReference>
<protein>
    <recommendedName>
        <fullName evidence="3">XRE family transcriptional regulator</fullName>
    </recommendedName>
</protein>
<reference evidence="1 2" key="1">
    <citation type="journal article" date="2019" name="Int. J. Syst. Evol. Microbiol.">
        <title>The Global Catalogue of Microorganisms (GCM) 10K type strain sequencing project: providing services to taxonomists for standard genome sequencing and annotation.</title>
        <authorList>
            <consortium name="The Broad Institute Genomics Platform"/>
            <consortium name="The Broad Institute Genome Sequencing Center for Infectious Disease"/>
            <person name="Wu L."/>
            <person name="Ma J."/>
        </authorList>
    </citation>
    <scope>NUCLEOTIDE SEQUENCE [LARGE SCALE GENOMIC DNA]</scope>
    <source>
        <strain evidence="1 2">JCM 14283</strain>
    </source>
</reference>
<keyword evidence="2" id="KW-1185">Reference proteome</keyword>
<dbReference type="Gene3D" id="1.10.260.40">
    <property type="entry name" value="lambda repressor-like DNA-binding domains"/>
    <property type="match status" value="1"/>
</dbReference>
<proteinExistence type="predicted"/>
<evidence type="ECO:0000313" key="2">
    <source>
        <dbReference type="Proteomes" id="UP001501285"/>
    </source>
</evidence>
<dbReference type="EMBL" id="BAAANB010000021">
    <property type="protein sequence ID" value="GAA2037536.1"/>
    <property type="molecule type" value="Genomic_DNA"/>
</dbReference>